<dbReference type="RefSeq" id="WP_074444046.1">
    <property type="nucleotide sequence ID" value="NZ_FMBM01000001.1"/>
</dbReference>
<dbReference type="AlphaFoldDB" id="A0A0P7ZZM6"/>
<comment type="caution">
    <text evidence="1">The sequence shown here is derived from an EMBL/GenBank/DDBJ whole genome shotgun (WGS) entry which is preliminary data.</text>
</comment>
<dbReference type="OrthoDB" id="7870314at2"/>
<sequence length="162" mass="16969">MNMHAPALSFMRNPQPATGIVAAVREEALRALADLGEALPLTAWRGRSGRRYVVSIFDACEPLPVDGGGVILAVGRNGQDGAALLGSIGLAARMPDDGACAPSPARVQRAVSGSLPTDALDIWGDVMRARGACEWHLHLLAHTPLAQEAMRADLACLPRTTA</sequence>
<dbReference type="EMBL" id="LJSX01000015">
    <property type="protein sequence ID" value="KPQ10500.1"/>
    <property type="molecule type" value="Genomic_DNA"/>
</dbReference>
<evidence type="ECO:0000313" key="2">
    <source>
        <dbReference type="Proteomes" id="UP000050497"/>
    </source>
</evidence>
<gene>
    <name evidence="1" type="ORF">HLUCCO17_10575</name>
</gene>
<name>A0A0P7ZZM6_9HYPH</name>
<dbReference type="PATRIC" id="fig|1653334.4.peg.3445"/>
<dbReference type="Proteomes" id="UP000050497">
    <property type="component" value="Unassembled WGS sequence"/>
</dbReference>
<reference evidence="1 2" key="1">
    <citation type="submission" date="2015-09" db="EMBL/GenBank/DDBJ databases">
        <title>Identification and resolution of microdiversity through metagenomic sequencing of parallel consortia.</title>
        <authorList>
            <person name="Nelson W.C."/>
            <person name="Romine M.F."/>
            <person name="Lindemann S.R."/>
        </authorList>
    </citation>
    <scope>NUCLEOTIDE SEQUENCE [LARGE SCALE GENOMIC DNA]</scope>
    <source>
        <strain evidence="1">HL-109</strain>
    </source>
</reference>
<evidence type="ECO:0000313" key="1">
    <source>
        <dbReference type="EMBL" id="KPQ10500.1"/>
    </source>
</evidence>
<accession>A0A0P7ZZM6</accession>
<protein>
    <submittedName>
        <fullName evidence="1">Uncharacterized protein</fullName>
    </submittedName>
</protein>
<organism evidence="1 2">
    <name type="scientific">Saliniramus fredricksonii</name>
    <dbReference type="NCBI Taxonomy" id="1653334"/>
    <lineage>
        <taxon>Bacteria</taxon>
        <taxon>Pseudomonadati</taxon>
        <taxon>Pseudomonadota</taxon>
        <taxon>Alphaproteobacteria</taxon>
        <taxon>Hyphomicrobiales</taxon>
        <taxon>Salinarimonadaceae</taxon>
        <taxon>Saliniramus</taxon>
    </lineage>
</organism>
<proteinExistence type="predicted"/>